<dbReference type="OrthoDB" id="2133778at2759"/>
<reference evidence="3" key="1">
    <citation type="submission" date="2019-05" db="EMBL/GenBank/DDBJ databases">
        <title>Annotation for the trematode Fasciolopsis buski.</title>
        <authorList>
            <person name="Choi Y.-J."/>
        </authorList>
    </citation>
    <scope>NUCLEOTIDE SEQUENCE</scope>
    <source>
        <strain evidence="3">HT</strain>
        <tissue evidence="3">Whole worm</tissue>
    </source>
</reference>
<feature type="transmembrane region" description="Helical" evidence="2">
    <location>
        <begin position="267"/>
        <end position="287"/>
    </location>
</feature>
<feature type="transmembrane region" description="Helical" evidence="2">
    <location>
        <begin position="50"/>
        <end position="74"/>
    </location>
</feature>
<gene>
    <name evidence="3" type="ORF">FBUS_04738</name>
</gene>
<evidence type="ECO:0000313" key="3">
    <source>
        <dbReference type="EMBL" id="KAA0184365.1"/>
    </source>
</evidence>
<dbReference type="InterPro" id="IPR051832">
    <property type="entry name" value="mTOR-Rac_regulators"/>
</dbReference>
<feature type="transmembrane region" description="Helical" evidence="2">
    <location>
        <begin position="307"/>
        <end position="329"/>
    </location>
</feature>
<feature type="transmembrane region" description="Helical" evidence="2">
    <location>
        <begin position="493"/>
        <end position="515"/>
    </location>
</feature>
<keyword evidence="2" id="KW-0812">Transmembrane</keyword>
<name>A0A8E0RMP5_9TREM</name>
<sequence>MLPFITREMVVLMLPSEHVNETLRYSTFGFLYGATPTAPPVYLFAAEYGVLPVVIGVGLVLGTFLCAPMMFILSRTVTIYLAEPSEYDHLLGNTVADVSWISIVGCMWTFIVLLLSRKAFRIPHRFVLCHLVCVLLSCIGVVIGSFLRHLERRKFALQPDLTDLNCSLAPTLAPSFLVQLIGFHFLCTSSPFLCVSQTSGRLCALWSRVRLDDLEHLQTMPADWIHYIQFSLFFVGCSGARFWTTLLAFSLFLQRFRSVCFVLRHQAWLYLIGFVTPVLTTSLLLITSRRERVKDVDPAFQYGRNQLIVSLAVLLVNAVGTLVFVIWYVRLGSGTGDMDQSFRKDPEPTERRVSMRDPCPVVKLSSDPQTTEDATASPNMGSTSAPEFPDVLESPSDSRRGSQASLVLTNISHYCQCASPTQRRRCHRLLVRYGRICTNPFGRGTSHPSTTLSTMATRIQQSSTGVGVGAVDDVLSTNFDLGDGLEFHHQRHLILILVLWTTMFFGICLCTWRLVQEPASGVYLVLEFLDGVFNFGQGIVLFVIFGLDADLIILPIRRLFFTEDALIKWLEVAGLVHSDREAALFVDLLESDGLVVPVDTPASAAVSATPPSSASHPRSRLLHFTQAAFELHSTEQELLEF</sequence>
<feature type="region of interest" description="Disordered" evidence="1">
    <location>
        <begin position="339"/>
        <end position="399"/>
    </location>
</feature>
<proteinExistence type="predicted"/>
<dbReference type="AlphaFoldDB" id="A0A8E0RMP5"/>
<feature type="compositionally biased region" description="Polar residues" evidence="1">
    <location>
        <begin position="366"/>
        <end position="385"/>
    </location>
</feature>
<protein>
    <recommendedName>
        <fullName evidence="5">Integral membrane protein</fullName>
    </recommendedName>
</protein>
<keyword evidence="2" id="KW-0472">Membrane</keyword>
<feature type="transmembrane region" description="Helical" evidence="2">
    <location>
        <begin position="127"/>
        <end position="147"/>
    </location>
</feature>
<dbReference type="EMBL" id="LUCM01011148">
    <property type="protein sequence ID" value="KAA0184365.1"/>
    <property type="molecule type" value="Genomic_DNA"/>
</dbReference>
<keyword evidence="4" id="KW-1185">Reference proteome</keyword>
<evidence type="ECO:0000256" key="1">
    <source>
        <dbReference type="SAM" id="MobiDB-lite"/>
    </source>
</evidence>
<feature type="compositionally biased region" description="Basic and acidic residues" evidence="1">
    <location>
        <begin position="340"/>
        <end position="355"/>
    </location>
</feature>
<feature type="transmembrane region" description="Helical" evidence="2">
    <location>
        <begin position="94"/>
        <end position="115"/>
    </location>
</feature>
<dbReference type="PANTHER" id="PTHR22829:SF5">
    <property type="entry name" value="INTEGRAL MEMBRANE PROTEIN GPR155"/>
    <property type="match status" value="1"/>
</dbReference>
<organism evidence="3 4">
    <name type="scientific">Fasciolopsis buskii</name>
    <dbReference type="NCBI Taxonomy" id="27845"/>
    <lineage>
        <taxon>Eukaryota</taxon>
        <taxon>Metazoa</taxon>
        <taxon>Spiralia</taxon>
        <taxon>Lophotrochozoa</taxon>
        <taxon>Platyhelminthes</taxon>
        <taxon>Trematoda</taxon>
        <taxon>Digenea</taxon>
        <taxon>Plagiorchiida</taxon>
        <taxon>Echinostomata</taxon>
        <taxon>Echinostomatoidea</taxon>
        <taxon>Fasciolidae</taxon>
        <taxon>Fasciolopsis</taxon>
    </lineage>
</organism>
<dbReference type="Proteomes" id="UP000728185">
    <property type="component" value="Unassembled WGS sequence"/>
</dbReference>
<evidence type="ECO:0008006" key="5">
    <source>
        <dbReference type="Google" id="ProtNLM"/>
    </source>
</evidence>
<dbReference type="Gene3D" id="1.20.1070.10">
    <property type="entry name" value="Rhodopsin 7-helix transmembrane proteins"/>
    <property type="match status" value="1"/>
</dbReference>
<accession>A0A8E0RMP5</accession>
<evidence type="ECO:0000256" key="2">
    <source>
        <dbReference type="SAM" id="Phobius"/>
    </source>
</evidence>
<dbReference type="GO" id="GO:0030514">
    <property type="term" value="P:negative regulation of BMP signaling pathway"/>
    <property type="evidence" value="ECO:0007669"/>
    <property type="project" value="TreeGrafter"/>
</dbReference>
<comment type="caution">
    <text evidence="3">The sequence shown here is derived from an EMBL/GenBank/DDBJ whole genome shotgun (WGS) entry which is preliminary data.</text>
</comment>
<dbReference type="PANTHER" id="PTHR22829">
    <property type="entry name" value="DEP DOMAIN PROTEIN"/>
    <property type="match status" value="1"/>
</dbReference>
<evidence type="ECO:0000313" key="4">
    <source>
        <dbReference type="Proteomes" id="UP000728185"/>
    </source>
</evidence>
<keyword evidence="2" id="KW-1133">Transmembrane helix</keyword>
<feature type="transmembrane region" description="Helical" evidence="2">
    <location>
        <begin position="224"/>
        <end position="246"/>
    </location>
</feature>